<protein>
    <submittedName>
        <fullName evidence="1">Uncharacterized protein</fullName>
    </submittedName>
</protein>
<sequence length="133" mass="15641">MEILDEVTNSDHNLFIFNYPLQQTSQYNDRRIFLKANNWLAIKSTISHIIDTNIDIDQLSTAEINAYVTSIQNIFEANSTNLNSRTNMPNKKKKRSAVWWTSELEVKRSKTRVLRRQFQKIRQFQTKPAVPNP</sequence>
<dbReference type="Proteomes" id="UP001054837">
    <property type="component" value="Unassembled WGS sequence"/>
</dbReference>
<evidence type="ECO:0000313" key="2">
    <source>
        <dbReference type="Proteomes" id="UP001054837"/>
    </source>
</evidence>
<gene>
    <name evidence="1" type="ORF">CDAR_617081</name>
</gene>
<accession>A0AAV4NVQ3</accession>
<dbReference type="AlphaFoldDB" id="A0AAV4NVQ3"/>
<evidence type="ECO:0000313" key="1">
    <source>
        <dbReference type="EMBL" id="GIX87719.1"/>
    </source>
</evidence>
<name>A0AAV4NVQ3_9ARAC</name>
<keyword evidence="2" id="KW-1185">Reference proteome</keyword>
<dbReference type="EMBL" id="BPLQ01002024">
    <property type="protein sequence ID" value="GIX87719.1"/>
    <property type="molecule type" value="Genomic_DNA"/>
</dbReference>
<comment type="caution">
    <text evidence="1">The sequence shown here is derived from an EMBL/GenBank/DDBJ whole genome shotgun (WGS) entry which is preliminary data.</text>
</comment>
<organism evidence="1 2">
    <name type="scientific">Caerostris darwini</name>
    <dbReference type="NCBI Taxonomy" id="1538125"/>
    <lineage>
        <taxon>Eukaryota</taxon>
        <taxon>Metazoa</taxon>
        <taxon>Ecdysozoa</taxon>
        <taxon>Arthropoda</taxon>
        <taxon>Chelicerata</taxon>
        <taxon>Arachnida</taxon>
        <taxon>Araneae</taxon>
        <taxon>Araneomorphae</taxon>
        <taxon>Entelegynae</taxon>
        <taxon>Araneoidea</taxon>
        <taxon>Araneidae</taxon>
        <taxon>Caerostris</taxon>
    </lineage>
</organism>
<reference evidence="1 2" key="1">
    <citation type="submission" date="2021-06" db="EMBL/GenBank/DDBJ databases">
        <title>Caerostris darwini draft genome.</title>
        <authorList>
            <person name="Kono N."/>
            <person name="Arakawa K."/>
        </authorList>
    </citation>
    <scope>NUCLEOTIDE SEQUENCE [LARGE SCALE GENOMIC DNA]</scope>
</reference>
<proteinExistence type="predicted"/>